<dbReference type="AlphaFoldDB" id="A0A2I0TAR0"/>
<feature type="compositionally biased region" description="Low complexity" evidence="1">
    <location>
        <begin position="12"/>
        <end position="35"/>
    </location>
</feature>
<evidence type="ECO:0000256" key="1">
    <source>
        <dbReference type="SAM" id="MobiDB-lite"/>
    </source>
</evidence>
<dbReference type="Proteomes" id="UP000233556">
    <property type="component" value="Unassembled WGS sequence"/>
</dbReference>
<organism evidence="2 3">
    <name type="scientific">Limosa lapponica baueri</name>
    <dbReference type="NCBI Taxonomy" id="1758121"/>
    <lineage>
        <taxon>Eukaryota</taxon>
        <taxon>Metazoa</taxon>
        <taxon>Chordata</taxon>
        <taxon>Craniata</taxon>
        <taxon>Vertebrata</taxon>
        <taxon>Euteleostomi</taxon>
        <taxon>Archelosauria</taxon>
        <taxon>Archosauria</taxon>
        <taxon>Dinosauria</taxon>
        <taxon>Saurischia</taxon>
        <taxon>Theropoda</taxon>
        <taxon>Coelurosauria</taxon>
        <taxon>Aves</taxon>
        <taxon>Neognathae</taxon>
        <taxon>Neoaves</taxon>
        <taxon>Charadriiformes</taxon>
        <taxon>Scolopacidae</taxon>
        <taxon>Limosa</taxon>
    </lineage>
</organism>
<keyword evidence="3" id="KW-1185">Reference proteome</keyword>
<accession>A0A2I0TAR0</accession>
<protein>
    <submittedName>
        <fullName evidence="2">Uncharacterized protein</fullName>
    </submittedName>
</protein>
<gene>
    <name evidence="2" type="ORF">llap_18809</name>
</gene>
<evidence type="ECO:0000313" key="3">
    <source>
        <dbReference type="Proteomes" id="UP000233556"/>
    </source>
</evidence>
<reference evidence="3" key="1">
    <citation type="submission" date="2017-11" db="EMBL/GenBank/DDBJ databases">
        <authorList>
            <person name="Lima N.C."/>
            <person name="Parody-Merino A.M."/>
            <person name="Battley P.F."/>
            <person name="Fidler A.E."/>
            <person name="Prosdocimi F."/>
        </authorList>
    </citation>
    <scope>NUCLEOTIDE SEQUENCE [LARGE SCALE GENOMIC DNA]</scope>
</reference>
<sequence length="122" mass="12777">MQTPPAPATDIMPMQTPSVPMTTTVPMQTLPTPTTDIAPMQTSPTLPTDPDLIQTLLALMTRPAAAMSTKSTLTLVMDDAADLQTQPGPVSVNPVHKRKHAVASDDNGQPGTSGNTVTEETT</sequence>
<proteinExistence type="predicted"/>
<feature type="compositionally biased region" description="Polar residues" evidence="1">
    <location>
        <begin position="106"/>
        <end position="122"/>
    </location>
</feature>
<feature type="region of interest" description="Disordered" evidence="1">
    <location>
        <begin position="1"/>
        <end position="49"/>
    </location>
</feature>
<feature type="region of interest" description="Disordered" evidence="1">
    <location>
        <begin position="84"/>
        <end position="122"/>
    </location>
</feature>
<name>A0A2I0TAR0_LIMLA</name>
<evidence type="ECO:0000313" key="2">
    <source>
        <dbReference type="EMBL" id="PKU30887.1"/>
    </source>
</evidence>
<reference evidence="3" key="2">
    <citation type="submission" date="2017-12" db="EMBL/GenBank/DDBJ databases">
        <title>Genome sequence of the Bar-tailed Godwit (Limosa lapponica baueri).</title>
        <authorList>
            <person name="Lima N.C.B."/>
            <person name="Parody-Merino A.M."/>
            <person name="Battley P.F."/>
            <person name="Fidler A.E."/>
            <person name="Prosdocimi F."/>
        </authorList>
    </citation>
    <scope>NUCLEOTIDE SEQUENCE [LARGE SCALE GENOMIC DNA]</scope>
</reference>
<dbReference type="EMBL" id="KZ513785">
    <property type="protein sequence ID" value="PKU30887.1"/>
    <property type="molecule type" value="Genomic_DNA"/>
</dbReference>